<evidence type="ECO:0000313" key="3">
    <source>
        <dbReference type="Proteomes" id="UP001279410"/>
    </source>
</evidence>
<organism evidence="2 3">
    <name type="scientific">Lates japonicus</name>
    <name type="common">Japanese lates</name>
    <dbReference type="NCBI Taxonomy" id="270547"/>
    <lineage>
        <taxon>Eukaryota</taxon>
        <taxon>Metazoa</taxon>
        <taxon>Chordata</taxon>
        <taxon>Craniata</taxon>
        <taxon>Vertebrata</taxon>
        <taxon>Euteleostomi</taxon>
        <taxon>Actinopterygii</taxon>
        <taxon>Neopterygii</taxon>
        <taxon>Teleostei</taxon>
        <taxon>Neoteleostei</taxon>
        <taxon>Acanthomorphata</taxon>
        <taxon>Carangaria</taxon>
        <taxon>Carangaria incertae sedis</taxon>
        <taxon>Centropomidae</taxon>
        <taxon>Lates</taxon>
    </lineage>
</organism>
<name>A0AAD3MQM3_LATJO</name>
<sequence length="132" mass="13757">MSVDSDNSCVCCHHELRTSCVFQTADEKDDLGSGRERPGVLRATQVPDLEGSSCACPSCTAAQVLDSTRTSSASSSSSNSLPSHASTTPPIPHRSPSSFLLPSLQLRRSTPAAGQEAEHTAQVASVVIMSKG</sequence>
<feature type="region of interest" description="Disordered" evidence="1">
    <location>
        <begin position="67"/>
        <end position="98"/>
    </location>
</feature>
<keyword evidence="3" id="KW-1185">Reference proteome</keyword>
<reference evidence="2" key="1">
    <citation type="submission" date="2022-08" db="EMBL/GenBank/DDBJ databases">
        <title>Genome sequencing of akame (Lates japonicus).</title>
        <authorList>
            <person name="Hashiguchi Y."/>
            <person name="Takahashi H."/>
        </authorList>
    </citation>
    <scope>NUCLEOTIDE SEQUENCE</scope>
    <source>
        <strain evidence="2">Kochi</strain>
    </source>
</reference>
<evidence type="ECO:0000256" key="1">
    <source>
        <dbReference type="SAM" id="MobiDB-lite"/>
    </source>
</evidence>
<protein>
    <submittedName>
        <fullName evidence="2">Uncharacterized protein</fullName>
    </submittedName>
</protein>
<dbReference type="Proteomes" id="UP001279410">
    <property type="component" value="Unassembled WGS sequence"/>
</dbReference>
<evidence type="ECO:0000313" key="2">
    <source>
        <dbReference type="EMBL" id="GLD57800.1"/>
    </source>
</evidence>
<proteinExistence type="predicted"/>
<dbReference type="EMBL" id="BRZM01000030">
    <property type="protein sequence ID" value="GLD57800.1"/>
    <property type="molecule type" value="Genomic_DNA"/>
</dbReference>
<accession>A0AAD3MQM3</accession>
<gene>
    <name evidence="2" type="ORF">AKAME5_000999000</name>
</gene>
<dbReference type="AlphaFoldDB" id="A0AAD3MQM3"/>
<comment type="caution">
    <text evidence="2">The sequence shown here is derived from an EMBL/GenBank/DDBJ whole genome shotgun (WGS) entry which is preliminary data.</text>
</comment>